<proteinExistence type="predicted"/>
<accession>A0A1I6SHZ3</accession>
<sequence length="193" mass="22506">MKNYILILLLVSLTNCDKYSNQENTNIYKIINLIAKNSPSSHPFKSEHNKDFDIRKFYIDNHFIVAVNPIMEPIGKTIGMSDKNRLEYGELFEKLQTLQTNKPIKISEINLFDDVKFIELTEKHIQNMKSKCEFDDFHLYLSFTRIAFNSNYSRAIIGVETAVSCLAGEYGMYILKKDNGIWEIEKYILNQIS</sequence>
<reference evidence="2" key="1">
    <citation type="submission" date="2016-10" db="EMBL/GenBank/DDBJ databases">
        <authorList>
            <person name="Varghese N."/>
            <person name="Submissions S."/>
        </authorList>
    </citation>
    <scope>NUCLEOTIDE SEQUENCE [LARGE SCALE GENOMIC DNA]</scope>
    <source>
        <strain evidence="2">DSM 24450</strain>
    </source>
</reference>
<gene>
    <name evidence="1" type="ORF">SAMN04488006_3044</name>
</gene>
<evidence type="ECO:0000313" key="2">
    <source>
        <dbReference type="Proteomes" id="UP000199312"/>
    </source>
</evidence>
<name>A0A1I6SHZ3_9FLAO</name>
<evidence type="ECO:0000313" key="1">
    <source>
        <dbReference type="EMBL" id="SFS76576.1"/>
    </source>
</evidence>
<dbReference type="Proteomes" id="UP000199312">
    <property type="component" value="Unassembled WGS sequence"/>
</dbReference>
<protein>
    <submittedName>
        <fullName evidence="1">Uncharacterized protein</fullName>
    </submittedName>
</protein>
<keyword evidence="2" id="KW-1185">Reference proteome</keyword>
<organism evidence="1 2">
    <name type="scientific">Lutibacter maritimus</name>
    <dbReference type="NCBI Taxonomy" id="593133"/>
    <lineage>
        <taxon>Bacteria</taxon>
        <taxon>Pseudomonadati</taxon>
        <taxon>Bacteroidota</taxon>
        <taxon>Flavobacteriia</taxon>
        <taxon>Flavobacteriales</taxon>
        <taxon>Flavobacteriaceae</taxon>
        <taxon>Lutibacter</taxon>
    </lineage>
</organism>
<dbReference type="AlphaFoldDB" id="A0A1I6SHZ3"/>
<dbReference type="EMBL" id="FOZP01000009">
    <property type="protein sequence ID" value="SFS76576.1"/>
    <property type="molecule type" value="Genomic_DNA"/>
</dbReference>
<dbReference type="RefSeq" id="WP_090229482.1">
    <property type="nucleotide sequence ID" value="NZ_FOZP01000009.1"/>
</dbReference>